<proteinExistence type="inferred from homology"/>
<dbReference type="AlphaFoldDB" id="A0A1G6VHH5"/>
<comment type="similarity">
    <text evidence="1">Belongs to the short-chain dehydrogenases/reductases (SDR) family.</text>
</comment>
<organism evidence="3 4">
    <name type="scientific">Kordiimonas lacus</name>
    <dbReference type="NCBI Taxonomy" id="637679"/>
    <lineage>
        <taxon>Bacteria</taxon>
        <taxon>Pseudomonadati</taxon>
        <taxon>Pseudomonadota</taxon>
        <taxon>Alphaproteobacteria</taxon>
        <taxon>Kordiimonadales</taxon>
        <taxon>Kordiimonadaceae</taxon>
        <taxon>Kordiimonas</taxon>
    </lineage>
</organism>
<dbReference type="InterPro" id="IPR036291">
    <property type="entry name" value="NAD(P)-bd_dom_sf"/>
</dbReference>
<dbReference type="GO" id="GO:0048038">
    <property type="term" value="F:quinone binding"/>
    <property type="evidence" value="ECO:0007669"/>
    <property type="project" value="TreeGrafter"/>
</dbReference>
<keyword evidence="4" id="KW-1185">Reference proteome</keyword>
<dbReference type="SUPFAM" id="SSF51735">
    <property type="entry name" value="NAD(P)-binding Rossmann-fold domains"/>
    <property type="match status" value="1"/>
</dbReference>
<dbReference type="Gene3D" id="3.40.50.720">
    <property type="entry name" value="NAD(P)-binding Rossmann-like Domain"/>
    <property type="match status" value="1"/>
</dbReference>
<dbReference type="PANTHER" id="PTHR42760:SF133">
    <property type="entry name" value="3-OXOACYL-[ACYL-CARRIER-PROTEIN] REDUCTASE"/>
    <property type="match status" value="1"/>
</dbReference>
<dbReference type="STRING" id="637679.GCA_001550055_02417"/>
<evidence type="ECO:0000256" key="2">
    <source>
        <dbReference type="ARBA" id="ARBA00023002"/>
    </source>
</evidence>
<evidence type="ECO:0000313" key="4">
    <source>
        <dbReference type="Proteomes" id="UP000183685"/>
    </source>
</evidence>
<dbReference type="PANTHER" id="PTHR42760">
    <property type="entry name" value="SHORT-CHAIN DEHYDROGENASES/REDUCTASES FAMILY MEMBER"/>
    <property type="match status" value="1"/>
</dbReference>
<dbReference type="PRINTS" id="PR00080">
    <property type="entry name" value="SDRFAMILY"/>
</dbReference>
<dbReference type="CDD" id="cd05233">
    <property type="entry name" value="SDR_c"/>
    <property type="match status" value="1"/>
</dbReference>
<dbReference type="GO" id="GO:0016616">
    <property type="term" value="F:oxidoreductase activity, acting on the CH-OH group of donors, NAD or NADP as acceptor"/>
    <property type="evidence" value="ECO:0007669"/>
    <property type="project" value="TreeGrafter"/>
</dbReference>
<dbReference type="GO" id="GO:0006633">
    <property type="term" value="P:fatty acid biosynthetic process"/>
    <property type="evidence" value="ECO:0007669"/>
    <property type="project" value="TreeGrafter"/>
</dbReference>
<dbReference type="OrthoDB" id="286404at2"/>
<evidence type="ECO:0000256" key="1">
    <source>
        <dbReference type="ARBA" id="ARBA00006484"/>
    </source>
</evidence>
<accession>A0A1G6VHH5</accession>
<evidence type="ECO:0000313" key="3">
    <source>
        <dbReference type="EMBL" id="SDD52286.1"/>
    </source>
</evidence>
<dbReference type="Pfam" id="PF13561">
    <property type="entry name" value="adh_short_C2"/>
    <property type="match status" value="1"/>
</dbReference>
<protein>
    <submittedName>
        <fullName evidence="3">NAD(P)-dependent dehydrogenase, short-chain alcohol dehydrogenase family</fullName>
    </submittedName>
</protein>
<dbReference type="Proteomes" id="UP000183685">
    <property type="component" value="Unassembled WGS sequence"/>
</dbReference>
<dbReference type="InterPro" id="IPR020904">
    <property type="entry name" value="Sc_DH/Rdtase_CS"/>
</dbReference>
<sequence>MSNDYLNGLFSLEGQVALVAGASSGIGAEFAQALARAGADVVLCARRVDRIEELAKEIAKETGRKTLALSMDVKDAASVEAAFTDAAEQLGTPTVVCANAGVGHMVPALEETEEQWDHMLDTNLKGMWRVGKTAAKHMISAGLKGSIINTASILGLGVSNQHLSYATSKAGVVQMTRAMALEWQRYGIRVNALCPGFFVTEINEEGLNTERGLQMLKATPARRAGELAELVPPMLMLASPASSFTTGVALPVDGAHSVKLVP</sequence>
<dbReference type="PRINTS" id="PR00081">
    <property type="entry name" value="GDHRDH"/>
</dbReference>
<dbReference type="PROSITE" id="PS00061">
    <property type="entry name" value="ADH_SHORT"/>
    <property type="match status" value="1"/>
</dbReference>
<dbReference type="FunFam" id="3.40.50.720:FF:000084">
    <property type="entry name" value="Short-chain dehydrogenase reductase"/>
    <property type="match status" value="1"/>
</dbReference>
<keyword evidence="2" id="KW-0560">Oxidoreductase</keyword>
<gene>
    <name evidence="3" type="ORF">SAMN04488071_0705</name>
</gene>
<dbReference type="EMBL" id="FNAK01000002">
    <property type="protein sequence ID" value="SDD52286.1"/>
    <property type="molecule type" value="Genomic_DNA"/>
</dbReference>
<reference evidence="3 4" key="1">
    <citation type="submission" date="2016-10" db="EMBL/GenBank/DDBJ databases">
        <authorList>
            <person name="de Groot N.N."/>
        </authorList>
    </citation>
    <scope>NUCLEOTIDE SEQUENCE [LARGE SCALE GENOMIC DNA]</scope>
    <source>
        <strain evidence="3 4">CGMCC 1.9109</strain>
    </source>
</reference>
<name>A0A1G6VHH5_9PROT</name>
<dbReference type="InterPro" id="IPR002347">
    <property type="entry name" value="SDR_fam"/>
</dbReference>
<dbReference type="RefSeq" id="WP_068305375.1">
    <property type="nucleotide sequence ID" value="NZ_DAIOMO010000001.1"/>
</dbReference>